<accession>A0A1B7P2X2</accession>
<protein>
    <submittedName>
        <fullName evidence="2">Uncharacterized protein</fullName>
    </submittedName>
</protein>
<feature type="region of interest" description="Disordered" evidence="1">
    <location>
        <begin position="47"/>
        <end position="66"/>
    </location>
</feature>
<feature type="compositionally biased region" description="Low complexity" evidence="1">
    <location>
        <begin position="54"/>
        <end position="66"/>
    </location>
</feature>
<evidence type="ECO:0000313" key="2">
    <source>
        <dbReference type="EMBL" id="OAX83392.1"/>
    </source>
</evidence>
<gene>
    <name evidence="2" type="ORF">ACJ72_02253</name>
</gene>
<comment type="caution">
    <text evidence="2">The sequence shown here is derived from an EMBL/GenBank/DDBJ whole genome shotgun (WGS) entry which is preliminary data.</text>
</comment>
<proteinExistence type="predicted"/>
<dbReference type="Proteomes" id="UP000091918">
    <property type="component" value="Unassembled WGS sequence"/>
</dbReference>
<keyword evidence="3" id="KW-1185">Reference proteome</keyword>
<dbReference type="AlphaFoldDB" id="A0A1B7P2X2"/>
<name>A0A1B7P2X2_9EURO</name>
<evidence type="ECO:0000256" key="1">
    <source>
        <dbReference type="SAM" id="MobiDB-lite"/>
    </source>
</evidence>
<dbReference type="EMBL" id="LGUA01000181">
    <property type="protein sequence ID" value="OAX83392.1"/>
    <property type="molecule type" value="Genomic_DNA"/>
</dbReference>
<sequence length="147" mass="16333">MSEETAGHVEGDVDCFWWEGHHETSPKYFSEASLACPSGSLWRGYENRLAPPTSSSSSSSSSSPLSSLGICRIRLQSAGIKANDELRNVNRVLNRLSNRRQQPEPSGQIILLKIADRMILCECPQILLPVSGVRVTPSHPFSIRRYH</sequence>
<organism evidence="2 3">
    <name type="scientific">Emergomyces africanus</name>
    <dbReference type="NCBI Taxonomy" id="1955775"/>
    <lineage>
        <taxon>Eukaryota</taxon>
        <taxon>Fungi</taxon>
        <taxon>Dikarya</taxon>
        <taxon>Ascomycota</taxon>
        <taxon>Pezizomycotina</taxon>
        <taxon>Eurotiomycetes</taxon>
        <taxon>Eurotiomycetidae</taxon>
        <taxon>Onygenales</taxon>
        <taxon>Ajellomycetaceae</taxon>
        <taxon>Emergomyces</taxon>
    </lineage>
</organism>
<evidence type="ECO:0000313" key="3">
    <source>
        <dbReference type="Proteomes" id="UP000091918"/>
    </source>
</evidence>
<reference evidence="2 3" key="1">
    <citation type="submission" date="2015-07" db="EMBL/GenBank/DDBJ databases">
        <title>Emmonsia species relationships and genome sequence.</title>
        <authorList>
            <person name="Cuomo C.A."/>
            <person name="Schwartz I.S."/>
            <person name="Kenyon C."/>
            <person name="de Hoog G.S."/>
            <person name="Govender N.P."/>
            <person name="Botha A."/>
            <person name="Moreno L."/>
            <person name="de Vries M."/>
            <person name="Munoz J.F."/>
            <person name="Stielow J.B."/>
        </authorList>
    </citation>
    <scope>NUCLEOTIDE SEQUENCE [LARGE SCALE GENOMIC DNA]</scope>
    <source>
        <strain evidence="2 3">CBS 136260</strain>
    </source>
</reference>